<sequence length="267" mass="30143">MYFQQFPVTKCCLCGNSENLTGEHKIKAAALRKEFGKEPLMVGVSGESNRAMKSAQSVKSKHLKFKVRICETCNTSRTQQADREFDRFHGLVAERVKNNQEPVSVFSPELYLEGGDSYLNIFRYFAKLLCCHIAEVAGPIPTTLAEFAISRNSLNRIWLEIKVDPFFSHASSNFGVEQYAAHGGLIVNGDKNTKELNAYRSTITIGPVLYVFHICLETFEKEELQKIYPDFLTLCKAKFEQAKSNQASDWDLAQVGLNTNDAMFLED</sequence>
<proteinExistence type="predicted"/>
<accession>A0A0H3ZK00</accession>
<dbReference type="AlphaFoldDB" id="A0A0H3ZK00"/>
<name>A0A0H3ZK00_9VIBR</name>
<dbReference type="EMBL" id="KP795485">
    <property type="protein sequence ID" value="AKN36328.1"/>
    <property type="molecule type" value="Genomic_DNA"/>
</dbReference>
<reference evidence="1" key="1">
    <citation type="journal article" date="2015" name="MBio">
        <title>Eco-Evolutionary Dynamics of Episomes among Ecologically Cohesive Bacterial Populations.</title>
        <authorList>
            <person name="Xue H."/>
            <person name="Cordero O.X."/>
            <person name="Camas F.M."/>
            <person name="Trimble W."/>
            <person name="Meyer F."/>
            <person name="Guglielmini J."/>
            <person name="Rocha E.P."/>
            <person name="Polz M.F."/>
        </authorList>
    </citation>
    <scope>NUCLEOTIDE SEQUENCE</scope>
    <source>
        <strain evidence="1">FF_112</strain>
    </source>
</reference>
<organism evidence="1">
    <name type="scientific">Vibrio tasmaniensis</name>
    <dbReference type="NCBI Taxonomy" id="212663"/>
    <lineage>
        <taxon>Bacteria</taxon>
        <taxon>Pseudomonadati</taxon>
        <taxon>Pseudomonadota</taxon>
        <taxon>Gammaproteobacteria</taxon>
        <taxon>Vibrionales</taxon>
        <taxon>Vibrionaceae</taxon>
        <taxon>Vibrio</taxon>
    </lineage>
</organism>
<evidence type="ECO:0000313" key="1">
    <source>
        <dbReference type="EMBL" id="AKN36328.1"/>
    </source>
</evidence>
<protein>
    <submittedName>
        <fullName evidence="1">Uncharacterized protein</fullName>
    </submittedName>
</protein>